<evidence type="ECO:0000313" key="8">
    <source>
        <dbReference type="Proteomes" id="UP001207918"/>
    </source>
</evidence>
<organism evidence="7 8">
    <name type="scientific">Fodinibius salsisoli</name>
    <dbReference type="NCBI Taxonomy" id="2820877"/>
    <lineage>
        <taxon>Bacteria</taxon>
        <taxon>Pseudomonadati</taxon>
        <taxon>Balneolota</taxon>
        <taxon>Balneolia</taxon>
        <taxon>Balneolales</taxon>
        <taxon>Balneolaceae</taxon>
        <taxon>Fodinibius</taxon>
    </lineage>
</organism>
<dbReference type="SUPFAM" id="SSF56322">
    <property type="entry name" value="ADC synthase"/>
    <property type="match status" value="1"/>
</dbReference>
<sequence>MDLTSLSKNPELPLDLDKNTIGRLTQFIEALFQQEDNSFATFTFPIDCHDPLAVLQKGWNSNTFQYYWEKPSESFAIAAGGALHKISAEGADRFEVVNKQRQTFIDTTSTFSASTHAYSGIIFVGGFSFFDHLSDPAWHSFEAGTLTVPEWLILQDDKYALTTLSFSLDHYSSDEDLLKAVLQRLQDVKQKISGTFSQTVMDAPQSSPQQSTIFRNGYQDWVNAVNHAKKEIQQKSFKKIVLARQTTVPRNSAAPPTEMLNRLRQQYQNCSCFLVHPGRGHSFLGATPEQLASFQHELLLTEALAGSIKRGKTVTEDATLANDLSISPKNRNEHQFVVADIEDRLAPFTQTIHHKKSPEIKKLSNVQHLYTPIRARLSEETDILPVLAQLHPTPAVGGYPWKKAAPYIRQLENFERGWYAGPVGWLNAKGSGEFSVAIRSGLIGPRKAHFFAGCGIVSDSDPEKEWQETNLKLTPMISALQYD</sequence>
<dbReference type="EC" id="5.4.4.2" evidence="3"/>
<dbReference type="EMBL" id="JAGGJA010000006">
    <property type="protein sequence ID" value="MCW9707382.1"/>
    <property type="molecule type" value="Genomic_DNA"/>
</dbReference>
<keyword evidence="4 7" id="KW-0413">Isomerase</keyword>
<dbReference type="PANTHER" id="PTHR42839:SF2">
    <property type="entry name" value="ISOCHORISMATE SYNTHASE ENTC"/>
    <property type="match status" value="1"/>
</dbReference>
<evidence type="ECO:0000256" key="4">
    <source>
        <dbReference type="ARBA" id="ARBA00023235"/>
    </source>
</evidence>
<protein>
    <recommendedName>
        <fullName evidence="3">isochorismate synthase</fullName>
        <ecNumber evidence="3">5.4.4.2</ecNumber>
    </recommendedName>
    <alternativeName>
        <fullName evidence="5">Isochorismate mutase</fullName>
    </alternativeName>
</protein>
<dbReference type="Proteomes" id="UP001207918">
    <property type="component" value="Unassembled WGS sequence"/>
</dbReference>
<comment type="similarity">
    <text evidence="2">Belongs to the isochorismate synthase family.</text>
</comment>
<dbReference type="InterPro" id="IPR005801">
    <property type="entry name" value="ADC_synthase"/>
</dbReference>
<dbReference type="Pfam" id="PF00425">
    <property type="entry name" value="Chorismate_bind"/>
    <property type="match status" value="1"/>
</dbReference>
<gene>
    <name evidence="7" type="ORF">J6I44_10975</name>
</gene>
<dbReference type="GO" id="GO:0008909">
    <property type="term" value="F:isochorismate synthase activity"/>
    <property type="evidence" value="ECO:0007669"/>
    <property type="project" value="UniProtKB-EC"/>
</dbReference>
<evidence type="ECO:0000313" key="7">
    <source>
        <dbReference type="EMBL" id="MCW9707382.1"/>
    </source>
</evidence>
<evidence type="ECO:0000256" key="5">
    <source>
        <dbReference type="ARBA" id="ARBA00041564"/>
    </source>
</evidence>
<name>A0ABT3PN80_9BACT</name>
<feature type="domain" description="Chorismate-utilising enzyme C-terminal" evidence="6">
    <location>
        <begin position="219"/>
        <end position="472"/>
    </location>
</feature>
<comment type="catalytic activity">
    <reaction evidence="1">
        <text>chorismate = isochorismate</text>
        <dbReference type="Rhea" id="RHEA:18985"/>
        <dbReference type="ChEBI" id="CHEBI:29748"/>
        <dbReference type="ChEBI" id="CHEBI:29780"/>
        <dbReference type="EC" id="5.4.4.2"/>
    </reaction>
</comment>
<keyword evidence="8" id="KW-1185">Reference proteome</keyword>
<evidence type="ECO:0000256" key="1">
    <source>
        <dbReference type="ARBA" id="ARBA00000799"/>
    </source>
</evidence>
<accession>A0ABT3PN80</accession>
<dbReference type="InterPro" id="IPR004561">
    <property type="entry name" value="IsoChor_synthase"/>
</dbReference>
<dbReference type="InterPro" id="IPR015890">
    <property type="entry name" value="Chorismate_C"/>
</dbReference>
<comment type="caution">
    <text evidence="7">The sequence shown here is derived from an EMBL/GenBank/DDBJ whole genome shotgun (WGS) entry which is preliminary data.</text>
</comment>
<reference evidence="7 8" key="1">
    <citation type="submission" date="2021-03" db="EMBL/GenBank/DDBJ databases">
        <title>Aliifodinibius sp. nov., a new bacterium isolated from saline soil.</title>
        <authorList>
            <person name="Galisteo C."/>
            <person name="De La Haba R."/>
            <person name="Sanchez-Porro C."/>
            <person name="Ventosa A."/>
        </authorList>
    </citation>
    <scope>NUCLEOTIDE SEQUENCE [LARGE SCALE GENOMIC DNA]</scope>
    <source>
        <strain evidence="7 8">1BSP15-2V2</strain>
    </source>
</reference>
<dbReference type="NCBIfam" id="TIGR00543">
    <property type="entry name" value="isochor_syn"/>
    <property type="match status" value="1"/>
</dbReference>
<dbReference type="PANTHER" id="PTHR42839">
    <property type="entry name" value="ISOCHORISMATE SYNTHASE ENTC"/>
    <property type="match status" value="1"/>
</dbReference>
<dbReference type="RefSeq" id="WP_265766157.1">
    <property type="nucleotide sequence ID" value="NZ_JAGGJA010000006.1"/>
</dbReference>
<evidence type="ECO:0000256" key="2">
    <source>
        <dbReference type="ARBA" id="ARBA00005297"/>
    </source>
</evidence>
<proteinExistence type="inferred from homology"/>
<evidence type="ECO:0000256" key="3">
    <source>
        <dbReference type="ARBA" id="ARBA00012824"/>
    </source>
</evidence>
<dbReference type="Gene3D" id="3.60.120.10">
    <property type="entry name" value="Anthranilate synthase"/>
    <property type="match status" value="1"/>
</dbReference>
<evidence type="ECO:0000259" key="6">
    <source>
        <dbReference type="Pfam" id="PF00425"/>
    </source>
</evidence>